<organism evidence="3 4">
    <name type="scientific">Actinomycetospora lemnae</name>
    <dbReference type="NCBI Taxonomy" id="3019891"/>
    <lineage>
        <taxon>Bacteria</taxon>
        <taxon>Bacillati</taxon>
        <taxon>Actinomycetota</taxon>
        <taxon>Actinomycetes</taxon>
        <taxon>Pseudonocardiales</taxon>
        <taxon>Pseudonocardiaceae</taxon>
        <taxon>Actinomycetospora</taxon>
    </lineage>
</organism>
<feature type="compositionally biased region" description="Polar residues" evidence="1">
    <location>
        <begin position="646"/>
        <end position="659"/>
    </location>
</feature>
<feature type="compositionally biased region" description="Basic residues" evidence="1">
    <location>
        <begin position="508"/>
        <end position="519"/>
    </location>
</feature>
<feature type="region of interest" description="Disordered" evidence="1">
    <location>
        <begin position="633"/>
        <end position="708"/>
    </location>
</feature>
<sequence>MGIADLDAGGLPVEVLDAIDPAGLAGAEVVNFARDCFRARNRATARLLTALHEAGRTEEGQKGRRALLDEFSGDEAAAALGWSRAMACRWLGLADDLLRRLPEVHAAMRAGELEDTKARVLSDWTRDLADDHAHHVCGEVLPEAPRLPVGALIERIQQLAAALDPDWAARREQAAEKRARVLASRNPTGTANLAGYDLPVERAAVSMARLEALAAALRRRGVPVRVEALRAEVYLTLLDGTAAGLDDDTLLDLLVTHLTPPDADGRGEGPSDDGPDDQGPGDGGPSEGGPSDGGPVDGGPSDGGPSEPGGGGGSDDDGGRGDSGTEARRGRDDEGPDEPASDVGADERDGSPSGSSPSPDESRGARASADDATTDHTPHDDDSHDNDSGHALTDGGPGDDEPGDDDVDQAPSGEAPTGQAPQGPVVRDGTVEVRLRLSTALGLDELPAQIPRWGTALAPTARCLLQRYHHGQWRIALTDDTGHLQHLLLTRHRPDPPSEAPAGPGRPPRPRRDRRRGRHGPAIVELQVPTTLLAALDPADHPTWHALLTDLHRHLPRPTADGEPRAPDDHLDPAAATHRRPTAEIDRWVRARDRHCIAPSCREPAHATDLDHTTDHAHGGPTLTSNLGALCRHHHRAKHHGRWRLTQPSPGHFQITTRAGATYDTHPPRITDPLPAPRPATTPRPLPADLHHLDHTHDHTHDDTADDEPADVTARLFSRRLMSPTAVTPDGPHRRPARHARPPRTPGLYDLLRQAHRDAQNPQRAATRIDPDPDPPPF</sequence>
<dbReference type="Proteomes" id="UP001300763">
    <property type="component" value="Unassembled WGS sequence"/>
</dbReference>
<gene>
    <name evidence="3" type="ORF">PGB27_01675</name>
</gene>
<feature type="compositionally biased region" description="Basic and acidic residues" evidence="1">
    <location>
        <begin position="689"/>
        <end position="703"/>
    </location>
</feature>
<feature type="domain" description="HNH nuclease" evidence="2">
    <location>
        <begin position="584"/>
        <end position="636"/>
    </location>
</feature>
<dbReference type="Pfam" id="PF02720">
    <property type="entry name" value="DUF222"/>
    <property type="match status" value="1"/>
</dbReference>
<feature type="compositionally biased region" description="Basic and acidic residues" evidence="1">
    <location>
        <begin position="317"/>
        <end position="333"/>
    </location>
</feature>
<evidence type="ECO:0000259" key="2">
    <source>
        <dbReference type="SMART" id="SM00507"/>
    </source>
</evidence>
<dbReference type="Gene3D" id="1.10.30.50">
    <property type="match status" value="1"/>
</dbReference>
<feature type="compositionally biased region" description="Basic residues" evidence="1">
    <location>
        <begin position="633"/>
        <end position="643"/>
    </location>
</feature>
<feature type="compositionally biased region" description="Pro residues" evidence="1">
    <location>
        <begin position="674"/>
        <end position="686"/>
    </location>
</feature>
<comment type="caution">
    <text evidence="3">The sequence shown here is derived from an EMBL/GenBank/DDBJ whole genome shotgun (WGS) entry which is preliminary data.</text>
</comment>
<dbReference type="EMBL" id="JAQZAO010000001">
    <property type="protein sequence ID" value="MDD7964046.1"/>
    <property type="molecule type" value="Genomic_DNA"/>
</dbReference>
<dbReference type="CDD" id="cd00085">
    <property type="entry name" value="HNHc"/>
    <property type="match status" value="1"/>
</dbReference>
<protein>
    <submittedName>
        <fullName evidence="3">DUF222 domain-containing protein</fullName>
    </submittedName>
</protein>
<proteinExistence type="predicted"/>
<feature type="compositionally biased region" description="Basic and acidic residues" evidence="1">
    <location>
        <begin position="560"/>
        <end position="572"/>
    </location>
</feature>
<keyword evidence="4" id="KW-1185">Reference proteome</keyword>
<feature type="compositionally biased region" description="Basic and acidic residues" evidence="1">
    <location>
        <begin position="373"/>
        <end position="388"/>
    </location>
</feature>
<dbReference type="SMART" id="SM00507">
    <property type="entry name" value="HNHc"/>
    <property type="match status" value="1"/>
</dbReference>
<feature type="compositionally biased region" description="Gly residues" evidence="1">
    <location>
        <begin position="280"/>
        <end position="313"/>
    </location>
</feature>
<feature type="compositionally biased region" description="Acidic residues" evidence="1">
    <location>
        <begin position="397"/>
        <end position="408"/>
    </location>
</feature>
<dbReference type="InterPro" id="IPR003615">
    <property type="entry name" value="HNH_nuc"/>
</dbReference>
<evidence type="ECO:0000313" key="4">
    <source>
        <dbReference type="Proteomes" id="UP001300763"/>
    </source>
</evidence>
<reference evidence="3 4" key="1">
    <citation type="submission" date="2023-02" db="EMBL/GenBank/DDBJ databases">
        <title>Genome sequencing required for Actinomycetospora new species description.</title>
        <authorList>
            <person name="Saimee Y."/>
            <person name="Duangmal K."/>
        </authorList>
    </citation>
    <scope>NUCLEOTIDE SEQUENCE [LARGE SCALE GENOMIC DNA]</scope>
    <source>
        <strain evidence="3 4">DW7H6</strain>
    </source>
</reference>
<feature type="region of interest" description="Disordered" evidence="1">
    <location>
        <begin position="720"/>
        <end position="778"/>
    </location>
</feature>
<dbReference type="RefSeq" id="WP_274198597.1">
    <property type="nucleotide sequence ID" value="NZ_JAQZAO010000001.1"/>
</dbReference>
<feature type="region of interest" description="Disordered" evidence="1">
    <location>
        <begin position="491"/>
        <end position="522"/>
    </location>
</feature>
<evidence type="ECO:0000313" key="3">
    <source>
        <dbReference type="EMBL" id="MDD7964046.1"/>
    </source>
</evidence>
<evidence type="ECO:0000256" key="1">
    <source>
        <dbReference type="SAM" id="MobiDB-lite"/>
    </source>
</evidence>
<accession>A0ABT5SMH9</accession>
<dbReference type="InterPro" id="IPR003870">
    <property type="entry name" value="DUF222"/>
</dbReference>
<feature type="region of interest" description="Disordered" evidence="1">
    <location>
        <begin position="259"/>
        <end position="427"/>
    </location>
</feature>
<name>A0ABT5SMH9_9PSEU</name>
<feature type="region of interest" description="Disordered" evidence="1">
    <location>
        <begin position="555"/>
        <end position="582"/>
    </location>
</feature>